<keyword evidence="4 8" id="KW-0418">Kinase</keyword>
<gene>
    <name evidence="8" type="ORF">TVAG_176980</name>
</gene>
<dbReference type="SUPFAM" id="SSF56112">
    <property type="entry name" value="Protein kinase-like (PK-like)"/>
    <property type="match status" value="1"/>
</dbReference>
<evidence type="ECO:0000313" key="8">
    <source>
        <dbReference type="EMBL" id="EAX98328.1"/>
    </source>
</evidence>
<dbReference type="InParanoid" id="A2F9T0"/>
<evidence type="ECO:0000313" key="9">
    <source>
        <dbReference type="Proteomes" id="UP000001542"/>
    </source>
</evidence>
<dbReference type="Proteomes" id="UP000001542">
    <property type="component" value="Unassembled WGS sequence"/>
</dbReference>
<name>A2F9T0_TRIV3</name>
<dbReference type="Gene3D" id="3.30.200.20">
    <property type="entry name" value="Phosphorylase Kinase, domain 1"/>
    <property type="match status" value="1"/>
</dbReference>
<keyword evidence="5 6" id="KW-0067">ATP-binding</keyword>
<dbReference type="GO" id="GO:0005737">
    <property type="term" value="C:cytoplasm"/>
    <property type="evidence" value="ECO:0000318"/>
    <property type="project" value="GO_Central"/>
</dbReference>
<dbReference type="SMART" id="SM00220">
    <property type="entry name" value="S_TKc"/>
    <property type="match status" value="1"/>
</dbReference>
<sequence length="373" mass="43092">MNSVSTEYFVDPCDGVANDGYDNKDGVLIVSKDQTIKGPNETYFTILSPLGNGQFGNVFQVLCMSADMEAPVVYAMKITKSQQHYQDQANHEIEIHRRIQEKIAAEDRKYIITMIMAFEYHNHVCIVSELLSVDLYQVLKYRNFKGLSISLVRNLLKQLLQDLVVLKKIGIIHGDIKPENIMSVNGNNAIKLIDFGSAKTEGNFSDFYFQSRYYRAPEVVLNLPYDYKVDVWSVACVAIEMFIANPIFAGQNELYLLQLISQYVSQIPISMIRSSPRRKDFFNHDNTLKTLNQYCYENGIQVPQFQPYLIYNTISELIMKYPIARANKQGDFLQKEMTRREHFLKLIQKMLIIDPKLRPTPEKCLEDPFFTIP</sequence>
<evidence type="ECO:0000256" key="4">
    <source>
        <dbReference type="ARBA" id="ARBA00022777"/>
    </source>
</evidence>
<dbReference type="AlphaFoldDB" id="A2F9T0"/>
<protein>
    <submittedName>
        <fullName evidence="8">CMGC family protein kinase</fullName>
    </submittedName>
</protein>
<dbReference type="GO" id="GO:0004674">
    <property type="term" value="F:protein serine/threonine kinase activity"/>
    <property type="evidence" value="ECO:0000318"/>
    <property type="project" value="GO_Central"/>
</dbReference>
<evidence type="ECO:0000256" key="3">
    <source>
        <dbReference type="ARBA" id="ARBA00022741"/>
    </source>
</evidence>
<dbReference type="VEuPathDB" id="TrichDB:TVAG_176980"/>
<dbReference type="InterPro" id="IPR050494">
    <property type="entry name" value="Ser_Thr_dual-spec_kinase"/>
</dbReference>
<dbReference type="OrthoDB" id="9332038at2759"/>
<reference evidence="8" key="1">
    <citation type="submission" date="2006-10" db="EMBL/GenBank/DDBJ databases">
        <authorList>
            <person name="Amadeo P."/>
            <person name="Zhao Q."/>
            <person name="Wortman J."/>
            <person name="Fraser-Liggett C."/>
            <person name="Carlton J."/>
        </authorList>
    </citation>
    <scope>NUCLEOTIDE SEQUENCE</scope>
    <source>
        <strain evidence="8">G3</strain>
    </source>
</reference>
<dbReference type="InterPro" id="IPR017441">
    <property type="entry name" value="Protein_kinase_ATP_BS"/>
</dbReference>
<dbReference type="eggNOG" id="KOG0667">
    <property type="taxonomic scope" value="Eukaryota"/>
</dbReference>
<keyword evidence="2" id="KW-0808">Transferase</keyword>
<keyword evidence="9" id="KW-1185">Reference proteome</keyword>
<dbReference type="SMR" id="A2F9T0"/>
<dbReference type="RefSeq" id="XP_001311258.1">
    <property type="nucleotide sequence ID" value="XM_001311257.1"/>
</dbReference>
<feature type="binding site" evidence="6">
    <location>
        <position position="77"/>
    </location>
    <ligand>
        <name>ATP</name>
        <dbReference type="ChEBI" id="CHEBI:30616"/>
    </ligand>
</feature>
<evidence type="ECO:0000256" key="5">
    <source>
        <dbReference type="ARBA" id="ARBA00022840"/>
    </source>
</evidence>
<evidence type="ECO:0000256" key="6">
    <source>
        <dbReference type="PROSITE-ProRule" id="PRU10141"/>
    </source>
</evidence>
<evidence type="ECO:0000259" key="7">
    <source>
        <dbReference type="PROSITE" id="PS50011"/>
    </source>
</evidence>
<dbReference type="GO" id="GO:0005524">
    <property type="term" value="F:ATP binding"/>
    <property type="evidence" value="ECO:0007669"/>
    <property type="project" value="UniProtKB-UniRule"/>
</dbReference>
<dbReference type="Pfam" id="PF00069">
    <property type="entry name" value="Pkinase"/>
    <property type="match status" value="1"/>
</dbReference>
<dbReference type="Gene3D" id="1.10.510.10">
    <property type="entry name" value="Transferase(Phosphotransferase) domain 1"/>
    <property type="match status" value="1"/>
</dbReference>
<evidence type="ECO:0000256" key="1">
    <source>
        <dbReference type="ARBA" id="ARBA00022527"/>
    </source>
</evidence>
<feature type="domain" description="Protein kinase" evidence="7">
    <location>
        <begin position="44"/>
        <end position="370"/>
    </location>
</feature>
<dbReference type="InterPro" id="IPR011009">
    <property type="entry name" value="Kinase-like_dom_sf"/>
</dbReference>
<evidence type="ECO:0000256" key="2">
    <source>
        <dbReference type="ARBA" id="ARBA00022679"/>
    </source>
</evidence>
<keyword evidence="3 6" id="KW-0547">Nucleotide-binding</keyword>
<organism evidence="8 9">
    <name type="scientific">Trichomonas vaginalis (strain ATCC PRA-98 / G3)</name>
    <dbReference type="NCBI Taxonomy" id="412133"/>
    <lineage>
        <taxon>Eukaryota</taxon>
        <taxon>Metamonada</taxon>
        <taxon>Parabasalia</taxon>
        <taxon>Trichomonadida</taxon>
        <taxon>Trichomonadidae</taxon>
        <taxon>Trichomonas</taxon>
    </lineage>
</organism>
<proteinExistence type="predicted"/>
<dbReference type="PANTHER" id="PTHR24058:SF17">
    <property type="entry name" value="HOMEODOMAIN INTERACTING PROTEIN KINASE, ISOFORM D"/>
    <property type="match status" value="1"/>
</dbReference>
<dbReference type="PROSITE" id="PS50011">
    <property type="entry name" value="PROTEIN_KINASE_DOM"/>
    <property type="match status" value="1"/>
</dbReference>
<dbReference type="GO" id="GO:0004713">
    <property type="term" value="F:protein tyrosine kinase activity"/>
    <property type="evidence" value="ECO:0000318"/>
    <property type="project" value="GO_Central"/>
</dbReference>
<dbReference type="InterPro" id="IPR000719">
    <property type="entry name" value="Prot_kinase_dom"/>
</dbReference>
<dbReference type="STRING" id="5722.A2F9T0"/>
<dbReference type="EMBL" id="DS113680">
    <property type="protein sequence ID" value="EAX98328.1"/>
    <property type="molecule type" value="Genomic_DNA"/>
</dbReference>
<keyword evidence="1" id="KW-0723">Serine/threonine-protein kinase</keyword>
<accession>A2F9T0</accession>
<dbReference type="VEuPathDB" id="TrichDB:TVAGG3_1058000"/>
<reference evidence="8" key="2">
    <citation type="journal article" date="2007" name="Science">
        <title>Draft genome sequence of the sexually transmitted pathogen Trichomonas vaginalis.</title>
        <authorList>
            <person name="Carlton J.M."/>
            <person name="Hirt R.P."/>
            <person name="Silva J.C."/>
            <person name="Delcher A.L."/>
            <person name="Schatz M."/>
            <person name="Zhao Q."/>
            <person name="Wortman J.R."/>
            <person name="Bidwell S.L."/>
            <person name="Alsmark U.C.M."/>
            <person name="Besteiro S."/>
            <person name="Sicheritz-Ponten T."/>
            <person name="Noel C.J."/>
            <person name="Dacks J.B."/>
            <person name="Foster P.G."/>
            <person name="Simillion C."/>
            <person name="Van de Peer Y."/>
            <person name="Miranda-Saavedra D."/>
            <person name="Barton G.J."/>
            <person name="Westrop G.D."/>
            <person name="Mueller S."/>
            <person name="Dessi D."/>
            <person name="Fiori P.L."/>
            <person name="Ren Q."/>
            <person name="Paulsen I."/>
            <person name="Zhang H."/>
            <person name="Bastida-Corcuera F.D."/>
            <person name="Simoes-Barbosa A."/>
            <person name="Brown M.T."/>
            <person name="Hayes R.D."/>
            <person name="Mukherjee M."/>
            <person name="Okumura C.Y."/>
            <person name="Schneider R."/>
            <person name="Smith A.J."/>
            <person name="Vanacova S."/>
            <person name="Villalvazo M."/>
            <person name="Haas B.J."/>
            <person name="Pertea M."/>
            <person name="Feldblyum T.V."/>
            <person name="Utterback T.R."/>
            <person name="Shu C.L."/>
            <person name="Osoegawa K."/>
            <person name="de Jong P.J."/>
            <person name="Hrdy I."/>
            <person name="Horvathova L."/>
            <person name="Zubacova Z."/>
            <person name="Dolezal P."/>
            <person name="Malik S.B."/>
            <person name="Logsdon J.M. Jr."/>
            <person name="Henze K."/>
            <person name="Gupta A."/>
            <person name="Wang C.C."/>
            <person name="Dunne R.L."/>
            <person name="Upcroft J.A."/>
            <person name="Upcroft P."/>
            <person name="White O."/>
            <person name="Salzberg S.L."/>
            <person name="Tang P."/>
            <person name="Chiu C.-H."/>
            <person name="Lee Y.-S."/>
            <person name="Embley T.M."/>
            <person name="Coombs G.H."/>
            <person name="Mottram J.C."/>
            <person name="Tachezy J."/>
            <person name="Fraser-Liggett C.M."/>
            <person name="Johnson P.J."/>
        </authorList>
    </citation>
    <scope>NUCLEOTIDE SEQUENCE [LARGE SCALE GENOMIC DNA]</scope>
    <source>
        <strain evidence="8">G3</strain>
    </source>
</reference>
<dbReference type="PANTHER" id="PTHR24058">
    <property type="entry name" value="DUAL SPECIFICITY PROTEIN KINASE"/>
    <property type="match status" value="1"/>
</dbReference>
<dbReference type="KEGG" id="tva:4756124"/>
<dbReference type="PROSITE" id="PS00107">
    <property type="entry name" value="PROTEIN_KINASE_ATP"/>
    <property type="match status" value="1"/>
</dbReference>